<dbReference type="Proteomes" id="UP000799438">
    <property type="component" value="Unassembled WGS sequence"/>
</dbReference>
<dbReference type="Pfam" id="PF13516">
    <property type="entry name" value="LRR_6"/>
    <property type="match status" value="2"/>
</dbReference>
<organism evidence="3 4">
    <name type="scientific">Aplosporella prunicola CBS 121167</name>
    <dbReference type="NCBI Taxonomy" id="1176127"/>
    <lineage>
        <taxon>Eukaryota</taxon>
        <taxon>Fungi</taxon>
        <taxon>Dikarya</taxon>
        <taxon>Ascomycota</taxon>
        <taxon>Pezizomycotina</taxon>
        <taxon>Dothideomycetes</taxon>
        <taxon>Dothideomycetes incertae sedis</taxon>
        <taxon>Botryosphaeriales</taxon>
        <taxon>Aplosporellaceae</taxon>
        <taxon>Aplosporella</taxon>
    </lineage>
</organism>
<evidence type="ECO:0000313" key="4">
    <source>
        <dbReference type="Proteomes" id="UP000799438"/>
    </source>
</evidence>
<protein>
    <recommendedName>
        <fullName evidence="2">F-box domain-containing protein</fullName>
    </recommendedName>
</protein>
<dbReference type="GO" id="GO:0031146">
    <property type="term" value="P:SCF-dependent proteasomal ubiquitin-dependent protein catabolic process"/>
    <property type="evidence" value="ECO:0007669"/>
    <property type="project" value="TreeGrafter"/>
</dbReference>
<dbReference type="InterPro" id="IPR036047">
    <property type="entry name" value="F-box-like_dom_sf"/>
</dbReference>
<dbReference type="Gene3D" id="3.80.10.10">
    <property type="entry name" value="Ribonuclease Inhibitor"/>
    <property type="match status" value="3"/>
</dbReference>
<dbReference type="InterPro" id="IPR001810">
    <property type="entry name" value="F-box_dom"/>
</dbReference>
<feature type="domain" description="F-box" evidence="2">
    <location>
        <begin position="168"/>
        <end position="214"/>
    </location>
</feature>
<dbReference type="GO" id="GO:0019005">
    <property type="term" value="C:SCF ubiquitin ligase complex"/>
    <property type="evidence" value="ECO:0007669"/>
    <property type="project" value="TreeGrafter"/>
</dbReference>
<feature type="region of interest" description="Disordered" evidence="1">
    <location>
        <begin position="645"/>
        <end position="700"/>
    </location>
</feature>
<dbReference type="PANTHER" id="PTHR13318">
    <property type="entry name" value="PARTNER OF PAIRED, ISOFORM B-RELATED"/>
    <property type="match status" value="1"/>
</dbReference>
<evidence type="ECO:0000256" key="1">
    <source>
        <dbReference type="SAM" id="MobiDB-lite"/>
    </source>
</evidence>
<dbReference type="InterPro" id="IPR006553">
    <property type="entry name" value="Leu-rich_rpt_Cys-con_subtyp"/>
</dbReference>
<dbReference type="SMART" id="SM00256">
    <property type="entry name" value="FBOX"/>
    <property type="match status" value="1"/>
</dbReference>
<feature type="compositionally biased region" description="Basic and acidic residues" evidence="1">
    <location>
        <begin position="663"/>
        <end position="672"/>
    </location>
</feature>
<dbReference type="RefSeq" id="XP_033395473.1">
    <property type="nucleotide sequence ID" value="XM_033540883.1"/>
</dbReference>
<feature type="region of interest" description="Disordered" evidence="1">
    <location>
        <begin position="124"/>
        <end position="156"/>
    </location>
</feature>
<sequence>MEQDSITAVAHAIPGDVTPTNPHTPTIKLKGRQRLLKGFQRMSSSPSLAKAGRTTGSGYRTGGKASISCVSLSSGGSPYVYSYGSSWSSELSNGYSTAPTSAMSTPGADTPFFDPKARIRLLEGNVPTPTSCPLPSELRPSASRPGLDDDYFSRPVRAKKPVQRRPNFNFWADMPAELRTEVLSYLRPKELVRCSAVSKQWHRMCFDGQLWANLDTSLYYKDIPAEALVNIITAAGPFVRDLNLRGCVQLRDAWGSKGLAEACRNLENFSLQGCRIDRSSIHCFLLQNSRLVHINLSALAGATNAAMKIIAQHCPKVEHLNVSWCNNVDTRGLRHVVEGCARLKDLRAGEVRGWDDVDFMRELFERNTLERLMLTHCDSVNDDSLAALLEGVDSEVDILTGRAVVPPRRFKHLDLTQCRGLTDKGIAKLAHRVPELEGLQLSKCSTLTDEALTAVLPTLPRLTHLDLEELDQLTNASLVALAAAPSKPVLAHLGISYCELLGDAGMLPVLKACTHLRSLDMDNTRVSDLVLAEAAALVRTRNKGARPLAAGERPRVGLRVVAYDCANVTWTGVREVLSRNVEACSSSLSSTASSGGEVIQLKCFYNWQPTVEEHTRRVLRGDGAAAARLERKWAEWMMLNEEVGAATGGGGGHGGRRRRRRAREAQALHADEEGVDGGTGAGGVGRRRRARSGPGGCVVM</sequence>
<dbReference type="InterPro" id="IPR032675">
    <property type="entry name" value="LRR_dom_sf"/>
</dbReference>
<dbReference type="OrthoDB" id="550575at2759"/>
<dbReference type="EMBL" id="ML995492">
    <property type="protein sequence ID" value="KAF2139760.1"/>
    <property type="molecule type" value="Genomic_DNA"/>
</dbReference>
<dbReference type="PROSITE" id="PS50181">
    <property type="entry name" value="FBOX"/>
    <property type="match status" value="1"/>
</dbReference>
<name>A0A6A6B6X0_9PEZI</name>
<dbReference type="SUPFAM" id="SSF81383">
    <property type="entry name" value="F-box domain"/>
    <property type="match status" value="1"/>
</dbReference>
<keyword evidence="4" id="KW-1185">Reference proteome</keyword>
<dbReference type="GeneID" id="54298379"/>
<accession>A0A6A6B6X0</accession>
<dbReference type="InterPro" id="IPR001611">
    <property type="entry name" value="Leu-rich_rpt"/>
</dbReference>
<evidence type="ECO:0000313" key="3">
    <source>
        <dbReference type="EMBL" id="KAF2139760.1"/>
    </source>
</evidence>
<dbReference type="AlphaFoldDB" id="A0A6A6B6X0"/>
<dbReference type="SMART" id="SM00367">
    <property type="entry name" value="LRR_CC"/>
    <property type="match status" value="7"/>
</dbReference>
<gene>
    <name evidence="3" type="ORF">K452DRAFT_289737</name>
</gene>
<dbReference type="Pfam" id="PF12937">
    <property type="entry name" value="F-box-like"/>
    <property type="match status" value="1"/>
</dbReference>
<evidence type="ECO:0000259" key="2">
    <source>
        <dbReference type="PROSITE" id="PS50181"/>
    </source>
</evidence>
<reference evidence="3" key="1">
    <citation type="journal article" date="2020" name="Stud. Mycol.">
        <title>101 Dothideomycetes genomes: a test case for predicting lifestyles and emergence of pathogens.</title>
        <authorList>
            <person name="Haridas S."/>
            <person name="Albert R."/>
            <person name="Binder M."/>
            <person name="Bloem J."/>
            <person name="Labutti K."/>
            <person name="Salamov A."/>
            <person name="Andreopoulos B."/>
            <person name="Baker S."/>
            <person name="Barry K."/>
            <person name="Bills G."/>
            <person name="Bluhm B."/>
            <person name="Cannon C."/>
            <person name="Castanera R."/>
            <person name="Culley D."/>
            <person name="Daum C."/>
            <person name="Ezra D."/>
            <person name="Gonzalez J."/>
            <person name="Henrissat B."/>
            <person name="Kuo A."/>
            <person name="Liang C."/>
            <person name="Lipzen A."/>
            <person name="Lutzoni F."/>
            <person name="Magnuson J."/>
            <person name="Mondo S."/>
            <person name="Nolan M."/>
            <person name="Ohm R."/>
            <person name="Pangilinan J."/>
            <person name="Park H.-J."/>
            <person name="Ramirez L."/>
            <person name="Alfaro M."/>
            <person name="Sun H."/>
            <person name="Tritt A."/>
            <person name="Yoshinaga Y."/>
            <person name="Zwiers L.-H."/>
            <person name="Turgeon B."/>
            <person name="Goodwin S."/>
            <person name="Spatafora J."/>
            <person name="Crous P."/>
            <person name="Grigoriev I."/>
        </authorList>
    </citation>
    <scope>NUCLEOTIDE SEQUENCE</scope>
    <source>
        <strain evidence="3">CBS 121167</strain>
    </source>
</reference>
<dbReference type="SUPFAM" id="SSF52047">
    <property type="entry name" value="RNI-like"/>
    <property type="match status" value="1"/>
</dbReference>
<proteinExistence type="predicted"/>